<organism evidence="2 3">
    <name type="scientific">Sphingobacterium multivorum</name>
    <dbReference type="NCBI Taxonomy" id="28454"/>
    <lineage>
        <taxon>Bacteria</taxon>
        <taxon>Pseudomonadati</taxon>
        <taxon>Bacteroidota</taxon>
        <taxon>Sphingobacteriia</taxon>
        <taxon>Sphingobacteriales</taxon>
        <taxon>Sphingobacteriaceae</taxon>
        <taxon>Sphingobacterium</taxon>
    </lineage>
</organism>
<proteinExistence type="predicted"/>
<evidence type="ECO:0000313" key="2">
    <source>
        <dbReference type="EMBL" id="SPZ92291.1"/>
    </source>
</evidence>
<feature type="compositionally biased region" description="Polar residues" evidence="1">
    <location>
        <begin position="123"/>
        <end position="140"/>
    </location>
</feature>
<dbReference type="EMBL" id="UAUU01000011">
    <property type="protein sequence ID" value="SPZ92291.1"/>
    <property type="molecule type" value="Genomic_DNA"/>
</dbReference>
<dbReference type="InterPro" id="IPR010354">
    <property type="entry name" value="Oleate_hydratase"/>
</dbReference>
<dbReference type="Gene3D" id="3.50.50.60">
    <property type="entry name" value="FAD/NAD(P)-binding domain"/>
    <property type="match status" value="1"/>
</dbReference>
<dbReference type="PANTHER" id="PTHR37417:SF2">
    <property type="entry name" value="67 KDA MYOSIN-CROSS-REACTIVE ANTIGEN FAMILY PROTEIN (AFU_ORTHOLOGUE AFUA_5G09970)"/>
    <property type="match status" value="1"/>
</dbReference>
<gene>
    <name evidence="2" type="primary">ohyA_2</name>
    <name evidence="2" type="ORF">NCTC11343_04344</name>
</gene>
<name>A0A2X2JJT7_SPHMU</name>
<evidence type="ECO:0000256" key="1">
    <source>
        <dbReference type="SAM" id="MobiDB-lite"/>
    </source>
</evidence>
<dbReference type="AlphaFoldDB" id="A0A2X2JJT7"/>
<dbReference type="PANTHER" id="PTHR37417">
    <property type="entry name" value="67 KDA MYOSIN-CROSS-REACTIVE ANTIGEN FAMILY PROTEIN (AFU_ORTHOLOGUE AFUA_5G09970)"/>
    <property type="match status" value="1"/>
</dbReference>
<dbReference type="SUPFAM" id="SSF51905">
    <property type="entry name" value="FAD/NAD(P)-binding domain"/>
    <property type="match status" value="1"/>
</dbReference>
<reference evidence="2 3" key="1">
    <citation type="submission" date="2018-06" db="EMBL/GenBank/DDBJ databases">
        <authorList>
            <consortium name="Pathogen Informatics"/>
            <person name="Doyle S."/>
        </authorList>
    </citation>
    <scope>NUCLEOTIDE SEQUENCE [LARGE SCALE GENOMIC DNA]</scope>
    <source>
        <strain evidence="2 3">NCTC11343</strain>
    </source>
</reference>
<evidence type="ECO:0000313" key="3">
    <source>
        <dbReference type="Proteomes" id="UP000251241"/>
    </source>
</evidence>
<feature type="region of interest" description="Disordered" evidence="1">
    <location>
        <begin position="116"/>
        <end position="140"/>
    </location>
</feature>
<accession>A0A2X2JJT7</accession>
<dbReference type="Pfam" id="PF06100">
    <property type="entry name" value="MCRA"/>
    <property type="match status" value="1"/>
</dbReference>
<dbReference type="GO" id="GO:0006631">
    <property type="term" value="P:fatty acid metabolic process"/>
    <property type="evidence" value="ECO:0007669"/>
    <property type="project" value="InterPro"/>
</dbReference>
<keyword evidence="2" id="KW-0456">Lyase</keyword>
<dbReference type="EC" id="4.2.1.53" evidence="2"/>
<sequence length="140" mass="15342">MIFHHSYSRNTINTHLCDPLRKVLQSKGVNIRFNVLVKDLDIQSNTDGKVVEALITEQDGKEVKIPIGKDDFVIVTTGSMTEDTFYGDNKMHRSSVSTIAAAVKVQAGNSGKIWLPNPPSLVNPKSSAVTSKNQHGSLRP</sequence>
<dbReference type="GO" id="GO:0071949">
    <property type="term" value="F:FAD binding"/>
    <property type="evidence" value="ECO:0007669"/>
    <property type="project" value="InterPro"/>
</dbReference>
<protein>
    <submittedName>
        <fullName evidence="2">Oleate hydratase</fullName>
        <ecNumber evidence="2">4.2.1.53</ecNumber>
    </submittedName>
</protein>
<dbReference type="InterPro" id="IPR036188">
    <property type="entry name" value="FAD/NAD-bd_sf"/>
</dbReference>
<dbReference type="Proteomes" id="UP000251241">
    <property type="component" value="Unassembled WGS sequence"/>
</dbReference>
<dbReference type="GO" id="GO:0050151">
    <property type="term" value="F:oleate hydratase activity"/>
    <property type="evidence" value="ECO:0007669"/>
    <property type="project" value="UniProtKB-EC"/>
</dbReference>